<feature type="transmembrane region" description="Helical" evidence="1">
    <location>
        <begin position="372"/>
        <end position="405"/>
    </location>
</feature>
<feature type="transmembrane region" description="Helical" evidence="1">
    <location>
        <begin position="195"/>
        <end position="214"/>
    </location>
</feature>
<evidence type="ECO:0000256" key="1">
    <source>
        <dbReference type="SAM" id="Phobius"/>
    </source>
</evidence>
<feature type="transmembrane region" description="Helical" evidence="1">
    <location>
        <begin position="68"/>
        <end position="87"/>
    </location>
</feature>
<dbReference type="Pfam" id="PF03594">
    <property type="entry name" value="BenE"/>
    <property type="match status" value="1"/>
</dbReference>
<organism evidence="2 3">
    <name type="scientific">Clostridium bovifaecis</name>
    <dbReference type="NCBI Taxonomy" id="2184719"/>
    <lineage>
        <taxon>Bacteria</taxon>
        <taxon>Bacillati</taxon>
        <taxon>Bacillota</taxon>
        <taxon>Clostridia</taxon>
        <taxon>Eubacteriales</taxon>
        <taxon>Clostridiaceae</taxon>
        <taxon>Clostridium</taxon>
    </lineage>
</organism>
<evidence type="ECO:0000313" key="3">
    <source>
        <dbReference type="Proteomes" id="UP000422764"/>
    </source>
</evidence>
<reference evidence="2 3" key="1">
    <citation type="submission" date="2019-12" db="EMBL/GenBank/DDBJ databases">
        <title>Genome sequenceing of Clostridium bovifaecis.</title>
        <authorList>
            <person name="Yao Y."/>
        </authorList>
    </citation>
    <scope>NUCLEOTIDE SEQUENCE [LARGE SCALE GENOMIC DNA]</scope>
    <source>
        <strain evidence="2 3">BXX</strain>
    </source>
</reference>
<dbReference type="NCBIfam" id="TIGR00843">
    <property type="entry name" value="benE"/>
    <property type="match status" value="1"/>
</dbReference>
<keyword evidence="1" id="KW-0472">Membrane</keyword>
<dbReference type="AlphaFoldDB" id="A0A6I6EX10"/>
<proteinExistence type="predicted"/>
<gene>
    <name evidence="2" type="primary">benE</name>
    <name evidence="2" type="ORF">GOM49_15215</name>
</gene>
<name>A0A6I6EX10_9CLOT</name>
<dbReference type="GO" id="GO:0005886">
    <property type="term" value="C:plasma membrane"/>
    <property type="evidence" value="ECO:0007669"/>
    <property type="project" value="TreeGrafter"/>
</dbReference>
<feature type="transmembrane region" description="Helical" evidence="1">
    <location>
        <begin position="312"/>
        <end position="336"/>
    </location>
</feature>
<feature type="transmembrane region" description="Helical" evidence="1">
    <location>
        <begin position="270"/>
        <end position="291"/>
    </location>
</feature>
<evidence type="ECO:0000313" key="2">
    <source>
        <dbReference type="EMBL" id="QGU96893.1"/>
    </source>
</evidence>
<dbReference type="PANTHER" id="PTHR30199">
    <property type="entry name" value="MFS FAMILY TRANSPORTER, PREDICTED SUBSTRATE BENZOATE"/>
    <property type="match status" value="1"/>
</dbReference>
<feature type="transmembrane region" description="Helical" evidence="1">
    <location>
        <begin position="143"/>
        <end position="161"/>
    </location>
</feature>
<protein>
    <submittedName>
        <fullName evidence="2">Benzoate/H(+) symporter BenE family transporter</fullName>
    </submittedName>
</protein>
<dbReference type="InterPro" id="IPR004711">
    <property type="entry name" value="Benzoate_Transporter"/>
</dbReference>
<feature type="transmembrane region" description="Helical" evidence="1">
    <location>
        <begin position="226"/>
        <end position="250"/>
    </location>
</feature>
<feature type="transmembrane region" description="Helical" evidence="1">
    <location>
        <begin position="35"/>
        <end position="56"/>
    </location>
</feature>
<feature type="transmembrane region" description="Helical" evidence="1">
    <location>
        <begin position="173"/>
        <end position="189"/>
    </location>
</feature>
<feature type="transmembrane region" description="Helical" evidence="1">
    <location>
        <begin position="119"/>
        <end position="137"/>
    </location>
</feature>
<feature type="transmembrane region" description="Helical" evidence="1">
    <location>
        <begin position="93"/>
        <end position="112"/>
    </location>
</feature>
<dbReference type="PANTHER" id="PTHR30199:SF0">
    <property type="entry name" value="INNER MEMBRANE PROTEIN YDCO"/>
    <property type="match status" value="1"/>
</dbReference>
<keyword evidence="1" id="KW-0812">Transmembrane</keyword>
<accession>A0A6I6EX10</accession>
<sequence>METSVVTKKKGLIEKGTGFRAGIKSFTKDVSAKSATAGVIAAIFGCTGPALVTINAAKTVGFTTEQTVSWLFGIYVFGGLISLIMGAYYKKPIVGAFSIPGAAMLATSLAGFSFQEAAAAFMIAGLIDLLLGVTGVMGKVMKWLPLPIVMGMIAGAMIRFGTGIVTSTKDAPIIGGAALIGYFIIPKIIKKFPPILGALILGIVTTIITGDLKFASEGLTYIAPQIVTPSFNISTILSVSVPLAALVVGAENAQAIGVLYAQDYEPPVNSMTIISGIGGMLSGLVGAHNANIAGPMTAICSSEDAGVKEKRYTAAIVNGFCFIAFGLFSSITMAFVQALPSALINILAGLAMISVLISSFKDAFASSKCKMGAFAALVIAMSGISILKIGSAFWALLVGVIISLIVEKKDFDQAK</sequence>
<dbReference type="GO" id="GO:0042925">
    <property type="term" value="F:benzoate transmembrane transporter activity"/>
    <property type="evidence" value="ECO:0007669"/>
    <property type="project" value="InterPro"/>
</dbReference>
<keyword evidence="1" id="KW-1133">Transmembrane helix</keyword>
<dbReference type="Proteomes" id="UP000422764">
    <property type="component" value="Chromosome"/>
</dbReference>
<feature type="transmembrane region" description="Helical" evidence="1">
    <location>
        <begin position="342"/>
        <end position="360"/>
    </location>
</feature>
<dbReference type="EMBL" id="CP046522">
    <property type="protein sequence ID" value="QGU96893.1"/>
    <property type="molecule type" value="Genomic_DNA"/>
</dbReference>
<keyword evidence="3" id="KW-1185">Reference proteome</keyword>